<accession>A0A4R4YPT6</accession>
<keyword evidence="3" id="KW-0446">Lipid-binding</keyword>
<protein>
    <submittedName>
        <fullName evidence="5">GPP34 family phosphoprotein</fullName>
    </submittedName>
</protein>
<dbReference type="GO" id="GO:0048194">
    <property type="term" value="P:Golgi vesicle budding"/>
    <property type="evidence" value="ECO:0007669"/>
    <property type="project" value="TreeGrafter"/>
</dbReference>
<dbReference type="GO" id="GO:0012505">
    <property type="term" value="C:endomembrane system"/>
    <property type="evidence" value="ECO:0007669"/>
    <property type="project" value="UniProtKB-ARBA"/>
</dbReference>
<dbReference type="GO" id="GO:0070273">
    <property type="term" value="F:phosphatidylinositol-4-phosphate binding"/>
    <property type="evidence" value="ECO:0007669"/>
    <property type="project" value="InterPro"/>
</dbReference>
<comment type="subcellular location">
    <subcellularLocation>
        <location evidence="1">Golgi apparatus membrane</location>
        <topology evidence="1">Peripheral membrane protein</topology>
        <orientation evidence="1">Cytoplasmic side</orientation>
    </subcellularLocation>
</comment>
<dbReference type="Proteomes" id="UP000295302">
    <property type="component" value="Unassembled WGS sequence"/>
</dbReference>
<dbReference type="GO" id="GO:0006890">
    <property type="term" value="P:retrograde vesicle-mediated transport, Golgi to endoplasmic reticulum"/>
    <property type="evidence" value="ECO:0007669"/>
    <property type="project" value="TreeGrafter"/>
</dbReference>
<keyword evidence="6" id="KW-1185">Reference proteome</keyword>
<organism evidence="5 6">
    <name type="scientific">Nonomuraea terrae</name>
    <dbReference type="NCBI Taxonomy" id="2530383"/>
    <lineage>
        <taxon>Bacteria</taxon>
        <taxon>Bacillati</taxon>
        <taxon>Actinomycetota</taxon>
        <taxon>Actinomycetes</taxon>
        <taxon>Streptosporangiales</taxon>
        <taxon>Streptosporangiaceae</taxon>
        <taxon>Nonomuraea</taxon>
    </lineage>
</organism>
<evidence type="ECO:0000256" key="4">
    <source>
        <dbReference type="ARBA" id="ARBA00023136"/>
    </source>
</evidence>
<keyword evidence="4" id="KW-0472">Membrane</keyword>
<comment type="caution">
    <text evidence="5">The sequence shown here is derived from an EMBL/GenBank/DDBJ whole genome shotgun (WGS) entry which is preliminary data.</text>
</comment>
<proteinExistence type="predicted"/>
<dbReference type="InterPro" id="IPR008628">
    <property type="entry name" value="GPP34-like"/>
</dbReference>
<dbReference type="EMBL" id="SMKQ01000059">
    <property type="protein sequence ID" value="TDD46590.1"/>
    <property type="molecule type" value="Genomic_DNA"/>
</dbReference>
<gene>
    <name evidence="5" type="ORF">E1286_20385</name>
</gene>
<sequence>MMVTIAEELLLLALSEDKGKPLVSTAQLDPALAGALLAELAVWDRVELSNKKVTVKDPSPVGDDELDAVLSRIVEQEKEKSPVWWVQKLQAGKPRRRLLSRLAASGVLSEERGKVLGVFPVTRWPEAHPGVEADVRERVSAVLAGAAPDTRTAVLISVANAASIVRKAFPGADKARVKEIAEGAWAADAVAKTIAAATAAAMTAVMAATVTTAAS</sequence>
<dbReference type="Pfam" id="PF05719">
    <property type="entry name" value="GPP34"/>
    <property type="match status" value="1"/>
</dbReference>
<dbReference type="GO" id="GO:0043001">
    <property type="term" value="P:Golgi to plasma membrane protein transport"/>
    <property type="evidence" value="ECO:0007669"/>
    <property type="project" value="TreeGrafter"/>
</dbReference>
<keyword evidence="2" id="KW-0333">Golgi apparatus</keyword>
<evidence type="ECO:0000313" key="6">
    <source>
        <dbReference type="Proteomes" id="UP000295302"/>
    </source>
</evidence>
<dbReference type="Gene3D" id="1.10.3630.10">
    <property type="entry name" value="yeast vps74-n-term truncation variant domain like"/>
    <property type="match status" value="1"/>
</dbReference>
<dbReference type="GO" id="GO:0005829">
    <property type="term" value="C:cytosol"/>
    <property type="evidence" value="ECO:0007669"/>
    <property type="project" value="TreeGrafter"/>
</dbReference>
<dbReference type="OrthoDB" id="4962633at2"/>
<dbReference type="PANTHER" id="PTHR12704:SF2">
    <property type="entry name" value="GOLGI PHOSPHOPROTEIN 3 HOMOLOG SAURON"/>
    <property type="match status" value="1"/>
</dbReference>
<name>A0A4R4YPT6_9ACTN</name>
<dbReference type="PANTHER" id="PTHR12704">
    <property type="entry name" value="TRANS-GOLGI PROTEIN GMX33"/>
    <property type="match status" value="1"/>
</dbReference>
<dbReference type="AlphaFoldDB" id="A0A4R4YPT6"/>
<evidence type="ECO:0000256" key="3">
    <source>
        <dbReference type="ARBA" id="ARBA00023121"/>
    </source>
</evidence>
<dbReference type="RefSeq" id="WP_132614835.1">
    <property type="nucleotide sequence ID" value="NZ_SMKQ01000059.1"/>
</dbReference>
<evidence type="ECO:0000256" key="2">
    <source>
        <dbReference type="ARBA" id="ARBA00023034"/>
    </source>
</evidence>
<dbReference type="InterPro" id="IPR038261">
    <property type="entry name" value="GPP34-like_sf"/>
</dbReference>
<dbReference type="GO" id="GO:0007030">
    <property type="term" value="P:Golgi organization"/>
    <property type="evidence" value="ECO:0007669"/>
    <property type="project" value="TreeGrafter"/>
</dbReference>
<evidence type="ECO:0000313" key="5">
    <source>
        <dbReference type="EMBL" id="TDD46590.1"/>
    </source>
</evidence>
<evidence type="ECO:0000256" key="1">
    <source>
        <dbReference type="ARBA" id="ARBA00004255"/>
    </source>
</evidence>
<reference evidence="5 6" key="1">
    <citation type="submission" date="2019-03" db="EMBL/GenBank/DDBJ databases">
        <title>Draft genome sequences of novel Actinobacteria.</title>
        <authorList>
            <person name="Sahin N."/>
            <person name="Ay H."/>
            <person name="Saygin H."/>
        </authorList>
    </citation>
    <scope>NUCLEOTIDE SEQUENCE [LARGE SCALE GENOMIC DNA]</scope>
    <source>
        <strain evidence="5 6">CH32</strain>
    </source>
</reference>